<dbReference type="RefSeq" id="WP_378976580.1">
    <property type="nucleotide sequence ID" value="NZ_JBHRVD010000001.1"/>
</dbReference>
<sequence>MTQDREVAIGFRGSVYDKIIREYWLDPFENATDIKVVAVPTGNSAGPAEVEAKFLTLTSPLSARRMPCI</sequence>
<dbReference type="Proteomes" id="UP001595648">
    <property type="component" value="Unassembled WGS sequence"/>
</dbReference>
<evidence type="ECO:0000313" key="1">
    <source>
        <dbReference type="EMBL" id="MFC3320525.1"/>
    </source>
</evidence>
<dbReference type="EMBL" id="JBHRVD010000001">
    <property type="protein sequence ID" value="MFC3320525.1"/>
    <property type="molecule type" value="Genomic_DNA"/>
</dbReference>
<keyword evidence="2" id="KW-1185">Reference proteome</keyword>
<evidence type="ECO:0000313" key="2">
    <source>
        <dbReference type="Proteomes" id="UP001595648"/>
    </source>
</evidence>
<gene>
    <name evidence="1" type="ORF">ACFOJ9_01380</name>
</gene>
<comment type="caution">
    <text evidence="1">The sequence shown here is derived from an EMBL/GenBank/DDBJ whole genome shotgun (WGS) entry which is preliminary data.</text>
</comment>
<reference evidence="2" key="1">
    <citation type="journal article" date="2019" name="Int. J. Syst. Evol. Microbiol.">
        <title>The Global Catalogue of Microorganisms (GCM) 10K type strain sequencing project: providing services to taxonomists for standard genome sequencing and annotation.</title>
        <authorList>
            <consortium name="The Broad Institute Genomics Platform"/>
            <consortium name="The Broad Institute Genome Sequencing Center for Infectious Disease"/>
            <person name="Wu L."/>
            <person name="Ma J."/>
        </authorList>
    </citation>
    <scope>NUCLEOTIDE SEQUENCE [LARGE SCALE GENOMIC DNA]</scope>
    <source>
        <strain evidence="2">ICMP 19515</strain>
    </source>
</reference>
<accession>A0ABV7MFK3</accession>
<dbReference type="Gene3D" id="3.40.190.10">
    <property type="entry name" value="Periplasmic binding protein-like II"/>
    <property type="match status" value="1"/>
</dbReference>
<proteinExistence type="predicted"/>
<name>A0ABV7MFK3_9HYPH</name>
<protein>
    <submittedName>
        <fullName evidence="1">Uncharacterized protein</fullName>
    </submittedName>
</protein>
<organism evidence="1 2">
    <name type="scientific">Mesorhizobium cantuariense</name>
    <dbReference type="NCBI Taxonomy" id="1300275"/>
    <lineage>
        <taxon>Bacteria</taxon>
        <taxon>Pseudomonadati</taxon>
        <taxon>Pseudomonadota</taxon>
        <taxon>Alphaproteobacteria</taxon>
        <taxon>Hyphomicrobiales</taxon>
        <taxon>Phyllobacteriaceae</taxon>
        <taxon>Mesorhizobium</taxon>
    </lineage>
</organism>